<dbReference type="InterPro" id="IPR005873">
    <property type="entry name" value="DENR_eukaryotes"/>
</dbReference>
<dbReference type="InterPro" id="IPR001950">
    <property type="entry name" value="SUI1"/>
</dbReference>
<dbReference type="GO" id="GO:0003729">
    <property type="term" value="F:mRNA binding"/>
    <property type="evidence" value="ECO:0007669"/>
    <property type="project" value="TreeGrafter"/>
</dbReference>
<dbReference type="GO" id="GO:0003743">
    <property type="term" value="F:translation initiation factor activity"/>
    <property type="evidence" value="ECO:0007669"/>
    <property type="project" value="InterPro"/>
</dbReference>
<dbReference type="AlphaFoldDB" id="A0AAD9VGV1"/>
<dbReference type="PANTHER" id="PTHR12789">
    <property type="entry name" value="DENSITY-REGULATED PROTEIN HOMOLOG"/>
    <property type="match status" value="1"/>
</dbReference>
<dbReference type="NCBIfam" id="TIGR01159">
    <property type="entry name" value="DRP1"/>
    <property type="match status" value="1"/>
</dbReference>
<feature type="domain" description="SUI1" evidence="3">
    <location>
        <begin position="106"/>
        <end position="173"/>
    </location>
</feature>
<proteinExistence type="inferred from homology"/>
<dbReference type="InterPro" id="IPR048517">
    <property type="entry name" value="DENR_N"/>
</dbReference>
<dbReference type="InterPro" id="IPR050318">
    <property type="entry name" value="DENR/SUI1_TIF"/>
</dbReference>
<dbReference type="Proteomes" id="UP001249851">
    <property type="component" value="Unassembled WGS sequence"/>
</dbReference>
<dbReference type="EMBL" id="JARQWQ010000001">
    <property type="protein sequence ID" value="KAK2573976.1"/>
    <property type="molecule type" value="Genomic_DNA"/>
</dbReference>
<comment type="caution">
    <text evidence="4">The sequence shown here is derived from an EMBL/GenBank/DDBJ whole genome shotgun (WGS) entry which is preliminary data.</text>
</comment>
<dbReference type="Pfam" id="PF01253">
    <property type="entry name" value="SUI1"/>
    <property type="match status" value="1"/>
</dbReference>
<dbReference type="InterPro" id="IPR036877">
    <property type="entry name" value="SUI1_dom_sf"/>
</dbReference>
<comment type="similarity">
    <text evidence="1 2">Belongs to the DENR family.</text>
</comment>
<evidence type="ECO:0000313" key="4">
    <source>
        <dbReference type="EMBL" id="KAK2573976.1"/>
    </source>
</evidence>
<dbReference type="FunFam" id="3.30.780.10:FF:000004">
    <property type="entry name" value="density-regulated protein-like"/>
    <property type="match status" value="1"/>
</dbReference>
<keyword evidence="5" id="KW-1185">Reference proteome</keyword>
<dbReference type="SUPFAM" id="SSF55159">
    <property type="entry name" value="eIF1-like"/>
    <property type="match status" value="1"/>
</dbReference>
<dbReference type="CDD" id="cd11607">
    <property type="entry name" value="DENR_C"/>
    <property type="match status" value="1"/>
</dbReference>
<accession>A0AAD9VGV1</accession>
<organism evidence="4 5">
    <name type="scientific">Acropora cervicornis</name>
    <name type="common">Staghorn coral</name>
    <dbReference type="NCBI Taxonomy" id="6130"/>
    <lineage>
        <taxon>Eukaryota</taxon>
        <taxon>Metazoa</taxon>
        <taxon>Cnidaria</taxon>
        <taxon>Anthozoa</taxon>
        <taxon>Hexacorallia</taxon>
        <taxon>Scleractinia</taxon>
        <taxon>Astrocoeniina</taxon>
        <taxon>Acroporidae</taxon>
        <taxon>Acropora</taxon>
    </lineage>
</organism>
<reference evidence="4" key="1">
    <citation type="journal article" date="2023" name="G3 (Bethesda)">
        <title>Whole genome assembly and annotation of the endangered Caribbean coral Acropora cervicornis.</title>
        <authorList>
            <person name="Selwyn J.D."/>
            <person name="Vollmer S.V."/>
        </authorList>
    </citation>
    <scope>NUCLEOTIDE SEQUENCE</scope>
    <source>
        <strain evidence="4">K2</strain>
    </source>
</reference>
<dbReference type="Gene3D" id="3.30.780.10">
    <property type="entry name" value="SUI1-like domain"/>
    <property type="match status" value="1"/>
</dbReference>
<reference evidence="4" key="2">
    <citation type="journal article" date="2023" name="Science">
        <title>Genomic signatures of disease resistance in endangered staghorn corals.</title>
        <authorList>
            <person name="Vollmer S.V."/>
            <person name="Selwyn J.D."/>
            <person name="Despard B.A."/>
            <person name="Roesel C.L."/>
        </authorList>
    </citation>
    <scope>NUCLEOTIDE SEQUENCE</scope>
    <source>
        <strain evidence="4">K2</strain>
    </source>
</reference>
<sequence>MAAEVERVISTENATKSEEKIEYPLEVQYCGVCSLPLEYCEYTAEYEKCKEWLKTNLPDVYDELISQAADQLAATDVSEGATKKKQTRGGKGVVRVPKKKNVTKKVTLSRAQRNKKKYVTVVTGLGTFDIDLKKAAKLFAQKYSCGSSVTGSDEIVIQGDVLDDLLDFIPEKWPEIDEDSMDDLGNQKR</sequence>
<evidence type="ECO:0000259" key="3">
    <source>
        <dbReference type="PROSITE" id="PS50296"/>
    </source>
</evidence>
<name>A0AAD9VGV1_ACRCE</name>
<dbReference type="PANTHER" id="PTHR12789:SF0">
    <property type="entry name" value="DENSITY-REGULATED PROTEIN"/>
    <property type="match status" value="1"/>
</dbReference>
<protein>
    <recommendedName>
        <fullName evidence="2">Density-regulated protein</fullName>
    </recommendedName>
</protein>
<dbReference type="GO" id="GO:0001731">
    <property type="term" value="P:formation of translation preinitiation complex"/>
    <property type="evidence" value="ECO:0007669"/>
    <property type="project" value="TreeGrafter"/>
</dbReference>
<dbReference type="Pfam" id="PF21023">
    <property type="entry name" value="DENR_N"/>
    <property type="match status" value="1"/>
</dbReference>
<evidence type="ECO:0000313" key="5">
    <source>
        <dbReference type="Proteomes" id="UP001249851"/>
    </source>
</evidence>
<evidence type="ECO:0000256" key="2">
    <source>
        <dbReference type="RuleBase" id="RU361273"/>
    </source>
</evidence>
<dbReference type="InterPro" id="IPR046447">
    <property type="entry name" value="DENR_C"/>
</dbReference>
<evidence type="ECO:0000256" key="1">
    <source>
        <dbReference type="ARBA" id="ARBA00007514"/>
    </source>
</evidence>
<gene>
    <name evidence="4" type="ORF">P5673_000087</name>
</gene>
<dbReference type="GO" id="GO:0002188">
    <property type="term" value="P:translation reinitiation"/>
    <property type="evidence" value="ECO:0007669"/>
    <property type="project" value="TreeGrafter"/>
</dbReference>
<dbReference type="PROSITE" id="PS50296">
    <property type="entry name" value="SUI1"/>
    <property type="match status" value="1"/>
</dbReference>